<name>D7P5Z7_SORCE</name>
<protein>
    <recommendedName>
        <fullName evidence="9">DoxX family protein</fullName>
    </recommendedName>
</protein>
<comment type="subcellular location">
    <subcellularLocation>
        <location evidence="1">Cell membrane</location>
        <topology evidence="1">Multi-pass membrane protein</topology>
    </subcellularLocation>
</comment>
<organism evidence="8">
    <name type="scientific">Sorangium cellulosum</name>
    <name type="common">Polyangium cellulosum</name>
    <dbReference type="NCBI Taxonomy" id="56"/>
    <lineage>
        <taxon>Bacteria</taxon>
        <taxon>Pseudomonadati</taxon>
        <taxon>Myxococcota</taxon>
        <taxon>Polyangia</taxon>
        <taxon>Polyangiales</taxon>
        <taxon>Polyangiaceae</taxon>
        <taxon>Sorangium</taxon>
    </lineage>
</organism>
<evidence type="ECO:0000256" key="7">
    <source>
        <dbReference type="SAM" id="Phobius"/>
    </source>
</evidence>
<dbReference type="EMBL" id="GQ981380">
    <property type="protein sequence ID" value="ADH04643.1"/>
    <property type="molecule type" value="Genomic_DNA"/>
</dbReference>
<dbReference type="PANTHER" id="PTHR33452">
    <property type="entry name" value="OXIDOREDUCTASE CATD-RELATED"/>
    <property type="match status" value="1"/>
</dbReference>
<sequence>MVRPTPRGAAGSDLEARRLKERRLDCRSARRSRERQHTKEPVTVHKKIARDVRWRPVLTPGAGRRRARGATAGRTGSTLWRPGMPSGVLGYHAAMNTAPRQNLLRWITGTRAPAPTVLIRLAVGSVFLSEGIQKFLFAAERGAGRFARIGLPAPDVLGPLVGATEILCGSLVLLGLATRLAAMPLIATMLVAITTTKIPILVQRGFWAMAHDSRTDWSMLLGALFLLIVGAGPLALDARIAPPEGPRSPR</sequence>
<evidence type="ECO:0000256" key="6">
    <source>
        <dbReference type="ARBA" id="ARBA00023136"/>
    </source>
</evidence>
<keyword evidence="3" id="KW-1003">Cell membrane</keyword>
<feature type="transmembrane region" description="Helical" evidence="7">
    <location>
        <begin position="171"/>
        <end position="196"/>
    </location>
</feature>
<keyword evidence="5 7" id="KW-1133">Transmembrane helix</keyword>
<evidence type="ECO:0000256" key="2">
    <source>
        <dbReference type="ARBA" id="ARBA00006679"/>
    </source>
</evidence>
<dbReference type="InterPro" id="IPR051907">
    <property type="entry name" value="DoxX-like_oxidoreductase"/>
</dbReference>
<evidence type="ECO:0008006" key="9">
    <source>
        <dbReference type="Google" id="ProtNLM"/>
    </source>
</evidence>
<keyword evidence="6 7" id="KW-0472">Membrane</keyword>
<dbReference type="PANTHER" id="PTHR33452:SF1">
    <property type="entry name" value="INNER MEMBRANE PROTEIN YPHA-RELATED"/>
    <property type="match status" value="1"/>
</dbReference>
<keyword evidence="4 7" id="KW-0812">Transmembrane</keyword>
<proteinExistence type="inferred from homology"/>
<dbReference type="InterPro" id="IPR032808">
    <property type="entry name" value="DoxX"/>
</dbReference>
<evidence type="ECO:0000256" key="1">
    <source>
        <dbReference type="ARBA" id="ARBA00004651"/>
    </source>
</evidence>
<evidence type="ECO:0000256" key="3">
    <source>
        <dbReference type="ARBA" id="ARBA00022475"/>
    </source>
</evidence>
<dbReference type="GO" id="GO:0005886">
    <property type="term" value="C:plasma membrane"/>
    <property type="evidence" value="ECO:0007669"/>
    <property type="project" value="UniProtKB-SubCell"/>
</dbReference>
<evidence type="ECO:0000256" key="4">
    <source>
        <dbReference type="ARBA" id="ARBA00022692"/>
    </source>
</evidence>
<feature type="transmembrane region" description="Helical" evidence="7">
    <location>
        <begin position="217"/>
        <end position="236"/>
    </location>
</feature>
<reference evidence="8" key="1">
    <citation type="journal article" date="2010" name="Chem. Biol.">
        <title>Biosynthesis of thuggacins in myxobacteria: comparative cluster analysis reveals basis for natural product structural diversity.</title>
        <authorList>
            <person name="Buntin K."/>
            <person name="Irschik H."/>
            <person name="Weissman K.J."/>
            <person name="Luxenburger E."/>
            <person name="Blocker H."/>
            <person name="Muller R."/>
        </authorList>
    </citation>
    <scope>NUCLEOTIDE SEQUENCE</scope>
    <source>
        <strain evidence="8">So ce895</strain>
    </source>
</reference>
<dbReference type="AlphaFoldDB" id="D7P5Z7"/>
<comment type="similarity">
    <text evidence="2">Belongs to the DoxX family.</text>
</comment>
<evidence type="ECO:0000256" key="5">
    <source>
        <dbReference type="ARBA" id="ARBA00022989"/>
    </source>
</evidence>
<dbReference type="Pfam" id="PF07681">
    <property type="entry name" value="DoxX"/>
    <property type="match status" value="1"/>
</dbReference>
<accession>D7P5Z7</accession>
<evidence type="ECO:0000313" key="8">
    <source>
        <dbReference type="EMBL" id="ADH04643.1"/>
    </source>
</evidence>